<feature type="region of interest" description="Disordered" evidence="1">
    <location>
        <begin position="1"/>
        <end position="20"/>
    </location>
</feature>
<sequence length="229" mass="23852">MTAPPTGPMGTGEQPGGFAGGLKTAAPYIIGALSTAGEIYSSQQNRAEAERNREFQERMSSTSAQRAVADYKAAGLNPGLAYERGASSPGGAQANIGNPLSSGISSATSAKIAMQQLDMAQQVQDAQIPAIHAANARDTQAALLSDASAAEINQRAQFAKAMQPFMLQSAALDNALKVHSMPAAENKETLSRLEAMVLGPTLSGAQAFKNLMTPKTAANDKLRSQLFEK</sequence>
<reference evidence="2" key="1">
    <citation type="submission" date="2018-12" db="EMBL/GenBank/DDBJ databases">
        <title>Singled stranded DNA viruses identified in blackflies (Austrosimulium ungulatum) sampled in New Zealand.</title>
        <authorList>
            <person name="Kraberger S."/>
            <person name="Fontenele R.S."/>
            <person name="Schmidlin K."/>
            <person name="Walters M."/>
            <person name="Varsani A."/>
        </authorList>
    </citation>
    <scope>NUCLEOTIDE SEQUENCE [LARGE SCALE GENOMIC DNA]</scope>
    <source>
        <strain evidence="2">192</strain>
    </source>
</reference>
<accession>A0A4P8PKQ1</accession>
<dbReference type="EMBL" id="MK249229">
    <property type="protein sequence ID" value="QCQ85118.1"/>
    <property type="molecule type" value="Genomic_DNA"/>
</dbReference>
<feature type="compositionally biased region" description="Gly residues" evidence="1">
    <location>
        <begin position="9"/>
        <end position="20"/>
    </location>
</feature>
<evidence type="ECO:0000313" key="2">
    <source>
        <dbReference type="EMBL" id="QCQ85118.1"/>
    </source>
</evidence>
<protein>
    <submittedName>
        <fullName evidence="2">DNA pilot protein</fullName>
    </submittedName>
</protein>
<dbReference type="Proteomes" id="UP000324642">
    <property type="component" value="Segment"/>
</dbReference>
<name>A0A4P8PKQ1_9VIRU</name>
<proteinExistence type="predicted"/>
<evidence type="ECO:0000256" key="1">
    <source>
        <dbReference type="SAM" id="MobiDB-lite"/>
    </source>
</evidence>
<organism evidence="2">
    <name type="scientific">Blackfly microvirus SF02</name>
    <dbReference type="NCBI Taxonomy" id="2576452"/>
    <lineage>
        <taxon>Viruses</taxon>
        <taxon>Monodnaviria</taxon>
        <taxon>Sangervirae</taxon>
        <taxon>Phixviricota</taxon>
        <taxon>Malgrandaviricetes</taxon>
        <taxon>Petitvirales</taxon>
        <taxon>Microviridae</taxon>
        <taxon>Microvirus</taxon>
    </lineage>
</organism>